<protein>
    <submittedName>
        <fullName evidence="10">ABC transporter ATP-binding protein</fullName>
    </submittedName>
</protein>
<dbReference type="Pfam" id="PF00005">
    <property type="entry name" value="ABC_tran"/>
    <property type="match status" value="1"/>
</dbReference>
<dbReference type="SUPFAM" id="SSF90123">
    <property type="entry name" value="ABC transporter transmembrane region"/>
    <property type="match status" value="1"/>
</dbReference>
<dbReference type="GO" id="GO:0005524">
    <property type="term" value="F:ATP binding"/>
    <property type="evidence" value="ECO:0007669"/>
    <property type="project" value="UniProtKB-KW"/>
</dbReference>
<dbReference type="RefSeq" id="WP_143987421.1">
    <property type="nucleotide sequence ID" value="NZ_CP041692.1"/>
</dbReference>
<dbReference type="OrthoDB" id="3801191at2"/>
<evidence type="ECO:0000313" key="10">
    <source>
        <dbReference type="EMBL" id="QDP97462.1"/>
    </source>
</evidence>
<dbReference type="InterPro" id="IPR003439">
    <property type="entry name" value="ABC_transporter-like_ATP-bd"/>
</dbReference>
<name>A0A516Q263_9ACTN</name>
<feature type="domain" description="ABC transporter" evidence="9">
    <location>
        <begin position="389"/>
        <end position="625"/>
    </location>
</feature>
<feature type="region of interest" description="Disordered" evidence="7">
    <location>
        <begin position="335"/>
        <end position="386"/>
    </location>
</feature>
<dbReference type="SUPFAM" id="SSF52540">
    <property type="entry name" value="P-loop containing nucleoside triphosphate hydrolases"/>
    <property type="match status" value="1"/>
</dbReference>
<proteinExistence type="predicted"/>
<dbReference type="Gene3D" id="3.40.50.300">
    <property type="entry name" value="P-loop containing nucleotide triphosphate hydrolases"/>
    <property type="match status" value="1"/>
</dbReference>
<reference evidence="10 11" key="1">
    <citation type="submission" date="2019-07" db="EMBL/GenBank/DDBJ databases">
        <title>Microlunatus dokdonensis sp. nov. isolated from the rhizospheric soil of the wild plant Elymus tsukushiensis.</title>
        <authorList>
            <person name="Ghim S.-Y."/>
            <person name="Hwang Y.-J."/>
            <person name="Son J.-S."/>
            <person name="Shin J.-H."/>
        </authorList>
    </citation>
    <scope>NUCLEOTIDE SEQUENCE [LARGE SCALE GENOMIC DNA]</scope>
    <source>
        <strain evidence="10 11">KUDC0627</strain>
    </source>
</reference>
<accession>A0A516Q263</accession>
<dbReference type="PANTHER" id="PTHR43394">
    <property type="entry name" value="ATP-DEPENDENT PERMEASE MDL1, MITOCHONDRIAL"/>
    <property type="match status" value="1"/>
</dbReference>
<evidence type="ECO:0000256" key="4">
    <source>
        <dbReference type="ARBA" id="ARBA00022840"/>
    </source>
</evidence>
<evidence type="ECO:0000313" key="11">
    <source>
        <dbReference type="Proteomes" id="UP000319263"/>
    </source>
</evidence>
<sequence>MVNRLTDRAEWKFFAVLPRADPALAVVWWSLLILTGILPAVFSVAMGVLIGQVEASRQPGGVGAVGWALAFTGLVFVLMQVLPPVQQAVSLNLGSKVSAWLNDTLVRACIEPPGMAHLEDPQLAEDLTVAREFDRGQTGPPMFLNVDFLAGGLLGIVSGLASAVVLAGFAWWAPLVLILCWGSTHWLLRESGVWRDRRTPEVQEAQRHADYAYRLATDPLPAKELRLFGLAGWTVDRFITRRRRLFELQYRATRLRERSVLLALLVVAAGNVLVFGMLGAAAISGRLGLDRTVTFVQVAIGVSLIAFGGLNWVMDGASAPVAAVLRLATAMAPAGSLATDSPQSPEPVEGPPSQPQGPEPAEGPPSQPGHMIPPAQSSSHTADLGPPEITLRDLHFSYPRTEREIFSGLDLTIPAGSSMAIVGQNGAGKTTLAKLLCRFYDPTGGAVESDGVDLRAQPPEDWRRRVTAVFQDFVRFELPLRENVAPGRSDADDEDILAALRASGADRFAELDTVLAKGYRDGTDLSGGQWQRIALARALYAVGRGAGLVLLDEPTAQLDVRGEAIIFDRVLAATRQATTVLISHRFSTVRHVDRICVLEHGRVIEVGSHDELMERGGRYRTMFDLQAKRFGAAVDEEGMSFDVLG</sequence>
<dbReference type="InterPro" id="IPR036640">
    <property type="entry name" value="ABC1_TM_sf"/>
</dbReference>
<dbReference type="PROSITE" id="PS00211">
    <property type="entry name" value="ABC_TRANSPORTER_1"/>
    <property type="match status" value="1"/>
</dbReference>
<organism evidence="10 11">
    <name type="scientific">Microlunatus elymi</name>
    <dbReference type="NCBI Taxonomy" id="2596828"/>
    <lineage>
        <taxon>Bacteria</taxon>
        <taxon>Bacillati</taxon>
        <taxon>Actinomycetota</taxon>
        <taxon>Actinomycetes</taxon>
        <taxon>Propionibacteriales</taxon>
        <taxon>Propionibacteriaceae</taxon>
        <taxon>Microlunatus</taxon>
    </lineage>
</organism>
<keyword evidence="5 8" id="KW-1133">Transmembrane helix</keyword>
<dbReference type="InterPro" id="IPR027417">
    <property type="entry name" value="P-loop_NTPase"/>
</dbReference>
<keyword evidence="2 8" id="KW-0812">Transmembrane</keyword>
<dbReference type="PROSITE" id="PS50893">
    <property type="entry name" value="ABC_TRANSPORTER_2"/>
    <property type="match status" value="1"/>
</dbReference>
<evidence type="ECO:0000256" key="7">
    <source>
        <dbReference type="SAM" id="MobiDB-lite"/>
    </source>
</evidence>
<dbReference type="AlphaFoldDB" id="A0A516Q263"/>
<dbReference type="InterPro" id="IPR017871">
    <property type="entry name" value="ABC_transporter-like_CS"/>
</dbReference>
<keyword evidence="3" id="KW-0547">Nucleotide-binding</keyword>
<feature type="compositionally biased region" description="Pro residues" evidence="7">
    <location>
        <begin position="344"/>
        <end position="367"/>
    </location>
</feature>
<dbReference type="InterPro" id="IPR039421">
    <property type="entry name" value="Type_1_exporter"/>
</dbReference>
<feature type="transmembrane region" description="Helical" evidence="8">
    <location>
        <begin position="260"/>
        <end position="283"/>
    </location>
</feature>
<evidence type="ECO:0000256" key="3">
    <source>
        <dbReference type="ARBA" id="ARBA00022741"/>
    </source>
</evidence>
<feature type="transmembrane region" description="Helical" evidence="8">
    <location>
        <begin position="26"/>
        <end position="50"/>
    </location>
</feature>
<dbReference type="GO" id="GO:0015421">
    <property type="term" value="F:ABC-type oligopeptide transporter activity"/>
    <property type="evidence" value="ECO:0007669"/>
    <property type="project" value="TreeGrafter"/>
</dbReference>
<evidence type="ECO:0000256" key="5">
    <source>
        <dbReference type="ARBA" id="ARBA00022989"/>
    </source>
</evidence>
<dbReference type="KEGG" id="mik:FOE78_17445"/>
<evidence type="ECO:0000256" key="2">
    <source>
        <dbReference type="ARBA" id="ARBA00022692"/>
    </source>
</evidence>
<dbReference type="PANTHER" id="PTHR43394:SF1">
    <property type="entry name" value="ATP-BINDING CASSETTE SUB-FAMILY B MEMBER 10, MITOCHONDRIAL"/>
    <property type="match status" value="1"/>
</dbReference>
<dbReference type="EMBL" id="CP041692">
    <property type="protein sequence ID" value="QDP97462.1"/>
    <property type="molecule type" value="Genomic_DNA"/>
</dbReference>
<keyword evidence="6 8" id="KW-0472">Membrane</keyword>
<dbReference type="GO" id="GO:0005886">
    <property type="term" value="C:plasma membrane"/>
    <property type="evidence" value="ECO:0007669"/>
    <property type="project" value="UniProtKB-SubCell"/>
</dbReference>
<dbReference type="Gene3D" id="1.20.1560.10">
    <property type="entry name" value="ABC transporter type 1, transmembrane domain"/>
    <property type="match status" value="1"/>
</dbReference>
<feature type="transmembrane region" description="Helical" evidence="8">
    <location>
        <begin position="148"/>
        <end position="181"/>
    </location>
</feature>
<dbReference type="GO" id="GO:0016887">
    <property type="term" value="F:ATP hydrolysis activity"/>
    <property type="evidence" value="ECO:0007669"/>
    <property type="project" value="InterPro"/>
</dbReference>
<evidence type="ECO:0000256" key="6">
    <source>
        <dbReference type="ARBA" id="ARBA00023136"/>
    </source>
</evidence>
<comment type="subcellular location">
    <subcellularLocation>
        <location evidence="1">Cell membrane</location>
        <topology evidence="1">Multi-pass membrane protein</topology>
    </subcellularLocation>
</comment>
<keyword evidence="4 10" id="KW-0067">ATP-binding</keyword>
<evidence type="ECO:0000256" key="1">
    <source>
        <dbReference type="ARBA" id="ARBA00004651"/>
    </source>
</evidence>
<keyword evidence="11" id="KW-1185">Reference proteome</keyword>
<dbReference type="Proteomes" id="UP000319263">
    <property type="component" value="Chromosome"/>
</dbReference>
<feature type="transmembrane region" description="Helical" evidence="8">
    <location>
        <begin position="62"/>
        <end position="82"/>
    </location>
</feature>
<evidence type="ECO:0000256" key="8">
    <source>
        <dbReference type="SAM" id="Phobius"/>
    </source>
</evidence>
<feature type="transmembrane region" description="Helical" evidence="8">
    <location>
        <begin position="295"/>
        <end position="313"/>
    </location>
</feature>
<dbReference type="InterPro" id="IPR003593">
    <property type="entry name" value="AAA+_ATPase"/>
</dbReference>
<dbReference type="SMART" id="SM00382">
    <property type="entry name" value="AAA"/>
    <property type="match status" value="1"/>
</dbReference>
<evidence type="ECO:0000259" key="9">
    <source>
        <dbReference type="PROSITE" id="PS50893"/>
    </source>
</evidence>
<gene>
    <name evidence="10" type="ORF">FOE78_17445</name>
</gene>